<evidence type="ECO:0000313" key="3">
    <source>
        <dbReference type="Proteomes" id="UP001431783"/>
    </source>
</evidence>
<sequence length="191" mass="20799">MCNMSCSEVMYQAYYPYLYQRAGAAPPVSAHPVPRTGPFSSPFTATHQYDRFNVQRLQEAHSLPQASSSTSVGASIGGLGDAHPLAGHSIYLQGSAHSSGGSVSSTGGVSPSSPLRTGKEEDCSLHGRSSTEGVFPERLKLSRIIPLLKKGEKTDMSNYRPIDLYIVSSFRKIFEYCYLDRLLGFFSAEIH</sequence>
<feature type="compositionally biased region" description="Low complexity" evidence="1">
    <location>
        <begin position="97"/>
        <end position="113"/>
    </location>
</feature>
<organism evidence="2 3">
    <name type="scientific">Henosepilachna vigintioctopunctata</name>
    <dbReference type="NCBI Taxonomy" id="420089"/>
    <lineage>
        <taxon>Eukaryota</taxon>
        <taxon>Metazoa</taxon>
        <taxon>Ecdysozoa</taxon>
        <taxon>Arthropoda</taxon>
        <taxon>Hexapoda</taxon>
        <taxon>Insecta</taxon>
        <taxon>Pterygota</taxon>
        <taxon>Neoptera</taxon>
        <taxon>Endopterygota</taxon>
        <taxon>Coleoptera</taxon>
        <taxon>Polyphaga</taxon>
        <taxon>Cucujiformia</taxon>
        <taxon>Coccinelloidea</taxon>
        <taxon>Coccinellidae</taxon>
        <taxon>Epilachninae</taxon>
        <taxon>Epilachnini</taxon>
        <taxon>Henosepilachna</taxon>
    </lineage>
</organism>
<proteinExistence type="predicted"/>
<comment type="caution">
    <text evidence="2">The sequence shown here is derived from an EMBL/GenBank/DDBJ whole genome shotgun (WGS) entry which is preliminary data.</text>
</comment>
<evidence type="ECO:0000256" key="1">
    <source>
        <dbReference type="SAM" id="MobiDB-lite"/>
    </source>
</evidence>
<dbReference type="EMBL" id="JARQZJ010000003">
    <property type="protein sequence ID" value="KAK9870730.1"/>
    <property type="molecule type" value="Genomic_DNA"/>
</dbReference>
<dbReference type="AlphaFoldDB" id="A0AAW1TKT6"/>
<reference evidence="2 3" key="1">
    <citation type="submission" date="2023-03" db="EMBL/GenBank/DDBJ databases">
        <title>Genome insight into feeding habits of ladybird beetles.</title>
        <authorList>
            <person name="Li H.-S."/>
            <person name="Huang Y.-H."/>
            <person name="Pang H."/>
        </authorList>
    </citation>
    <scope>NUCLEOTIDE SEQUENCE [LARGE SCALE GENOMIC DNA]</scope>
    <source>
        <strain evidence="2">SYSU_2023b</strain>
        <tissue evidence="2">Whole body</tissue>
    </source>
</reference>
<dbReference type="Proteomes" id="UP001431783">
    <property type="component" value="Unassembled WGS sequence"/>
</dbReference>
<evidence type="ECO:0000313" key="2">
    <source>
        <dbReference type="EMBL" id="KAK9870730.1"/>
    </source>
</evidence>
<keyword evidence="3" id="KW-1185">Reference proteome</keyword>
<gene>
    <name evidence="2" type="ORF">WA026_008298</name>
</gene>
<protein>
    <submittedName>
        <fullName evidence="2">Uncharacterized protein</fullName>
    </submittedName>
</protein>
<name>A0AAW1TKT6_9CUCU</name>
<accession>A0AAW1TKT6</accession>
<feature type="region of interest" description="Disordered" evidence="1">
    <location>
        <begin position="97"/>
        <end position="131"/>
    </location>
</feature>